<dbReference type="InterPro" id="IPR045651">
    <property type="entry name" value="DUF6398"/>
</dbReference>
<sequence length="346" mass="39506">MVKDLNIPVELESRVKEITDMLLEFGTKVLDDSYNEKFLKLTEASANCEDLALNRGKTGTWAAGIAHSIFFINDTLSKRGIHMDELADFFSVSESTIGTKSREIRKALSIQKDSKEWKISDKNSNFLKKDNSSEEKIEVVEKFNKALENENIEEAAKEIEECLNMLKNNLGEEYFKENNGNIGVSAEGDFFLSVQATLSAYAFALGDFNKSFNLEKELLEFNEADTKNVRHSLVFRALLVKEYAYVKELFERFKDDDSVFFKYARVLYLLALGDRQGARKWLKKAIKHNFKVIECLYGGAKACDGEILYYEKGSIEEATLCMEFSLPLWTNQKTAGWILNAVKKIK</sequence>
<evidence type="ECO:0000313" key="3">
    <source>
        <dbReference type="Proteomes" id="UP000191448"/>
    </source>
</evidence>
<dbReference type="AlphaFoldDB" id="A0A1V4SVX1"/>
<organism evidence="2 3">
    <name type="scientific">Clostridium thermobutyricum DSM 4928</name>
    <dbReference type="NCBI Taxonomy" id="1121339"/>
    <lineage>
        <taxon>Bacteria</taxon>
        <taxon>Bacillati</taxon>
        <taxon>Bacillota</taxon>
        <taxon>Clostridia</taxon>
        <taxon>Eubacteriales</taxon>
        <taxon>Clostridiaceae</taxon>
        <taxon>Clostridium</taxon>
    </lineage>
</organism>
<dbReference type="RefSeq" id="WP_080022591.1">
    <property type="nucleotide sequence ID" value="NZ_LTAY01000036.1"/>
</dbReference>
<name>A0A1V4SVX1_9CLOT</name>
<dbReference type="Pfam" id="PF19935">
    <property type="entry name" value="DUF6398"/>
    <property type="match status" value="1"/>
</dbReference>
<gene>
    <name evidence="2" type="ORF">CLTHE_13730</name>
</gene>
<evidence type="ECO:0000313" key="2">
    <source>
        <dbReference type="EMBL" id="OPX48134.1"/>
    </source>
</evidence>
<evidence type="ECO:0000259" key="1">
    <source>
        <dbReference type="Pfam" id="PF19935"/>
    </source>
</evidence>
<dbReference type="Gene3D" id="1.25.40.10">
    <property type="entry name" value="Tetratricopeptide repeat domain"/>
    <property type="match status" value="1"/>
</dbReference>
<protein>
    <recommendedName>
        <fullName evidence="1">DUF6398 domain-containing protein</fullName>
    </recommendedName>
</protein>
<dbReference type="EMBL" id="LTAY01000036">
    <property type="protein sequence ID" value="OPX48134.1"/>
    <property type="molecule type" value="Genomic_DNA"/>
</dbReference>
<feature type="domain" description="DUF6398" evidence="1">
    <location>
        <begin position="17"/>
        <end position="118"/>
    </location>
</feature>
<dbReference type="InterPro" id="IPR011990">
    <property type="entry name" value="TPR-like_helical_dom_sf"/>
</dbReference>
<reference evidence="2 3" key="1">
    <citation type="submission" date="2016-02" db="EMBL/GenBank/DDBJ databases">
        <title>Genome sequence of Clostridium thermobutyricum DSM 4928.</title>
        <authorList>
            <person name="Poehlein A."/>
            <person name="Daniel R."/>
        </authorList>
    </citation>
    <scope>NUCLEOTIDE SEQUENCE [LARGE SCALE GENOMIC DNA]</scope>
    <source>
        <strain evidence="2 3">DSM 4928</strain>
    </source>
</reference>
<dbReference type="OrthoDB" id="6399948at2"/>
<proteinExistence type="predicted"/>
<accession>A0A1V4SVX1</accession>
<dbReference type="Proteomes" id="UP000191448">
    <property type="component" value="Unassembled WGS sequence"/>
</dbReference>
<comment type="caution">
    <text evidence="2">The sequence shown here is derived from an EMBL/GenBank/DDBJ whole genome shotgun (WGS) entry which is preliminary data.</text>
</comment>